<feature type="domain" description="Histidine kinase" evidence="9">
    <location>
        <begin position="275"/>
        <end position="488"/>
    </location>
</feature>
<evidence type="ECO:0000313" key="12">
    <source>
        <dbReference type="EMBL" id="SNS99363.1"/>
    </source>
</evidence>
<dbReference type="EC" id="2.7.13.3" evidence="2"/>
<dbReference type="Pfam" id="PF00512">
    <property type="entry name" value="HisKA"/>
    <property type="match status" value="1"/>
</dbReference>
<dbReference type="InterPro" id="IPR005467">
    <property type="entry name" value="His_kinase_dom"/>
</dbReference>
<dbReference type="InterPro" id="IPR003594">
    <property type="entry name" value="HATPase_dom"/>
</dbReference>
<keyword evidence="7" id="KW-0067">ATP-binding</keyword>
<dbReference type="InterPro" id="IPR035965">
    <property type="entry name" value="PAS-like_dom_sf"/>
</dbReference>
<keyword evidence="6" id="KW-0418">Kinase</keyword>
<evidence type="ECO:0000259" key="9">
    <source>
        <dbReference type="PROSITE" id="PS50109"/>
    </source>
</evidence>
<comment type="catalytic activity">
    <reaction evidence="1">
        <text>ATP + protein L-histidine = ADP + protein N-phospho-L-histidine.</text>
        <dbReference type="EC" id="2.7.13.3"/>
    </reaction>
</comment>
<evidence type="ECO:0000313" key="13">
    <source>
        <dbReference type="Proteomes" id="UP000198356"/>
    </source>
</evidence>
<evidence type="ECO:0000256" key="7">
    <source>
        <dbReference type="ARBA" id="ARBA00022840"/>
    </source>
</evidence>
<dbReference type="PROSITE" id="PS50113">
    <property type="entry name" value="PAC"/>
    <property type="match status" value="1"/>
</dbReference>
<evidence type="ECO:0000256" key="4">
    <source>
        <dbReference type="ARBA" id="ARBA00022679"/>
    </source>
</evidence>
<protein>
    <recommendedName>
        <fullName evidence="2">histidine kinase</fullName>
        <ecNumber evidence="2">2.7.13.3</ecNumber>
    </recommendedName>
</protein>
<keyword evidence="13" id="KW-1185">Reference proteome</keyword>
<evidence type="ECO:0000256" key="5">
    <source>
        <dbReference type="ARBA" id="ARBA00022741"/>
    </source>
</evidence>
<dbReference type="AlphaFoldDB" id="A0A239J269"/>
<dbReference type="Pfam" id="PF13426">
    <property type="entry name" value="PAS_9"/>
    <property type="match status" value="1"/>
</dbReference>
<organism evidence="12 13">
    <name type="scientific">Granulicella rosea</name>
    <dbReference type="NCBI Taxonomy" id="474952"/>
    <lineage>
        <taxon>Bacteria</taxon>
        <taxon>Pseudomonadati</taxon>
        <taxon>Acidobacteriota</taxon>
        <taxon>Terriglobia</taxon>
        <taxon>Terriglobales</taxon>
        <taxon>Acidobacteriaceae</taxon>
        <taxon>Granulicella</taxon>
    </lineage>
</organism>
<keyword evidence="8" id="KW-0902">Two-component regulatory system</keyword>
<evidence type="ECO:0000256" key="1">
    <source>
        <dbReference type="ARBA" id="ARBA00000085"/>
    </source>
</evidence>
<dbReference type="InterPro" id="IPR036890">
    <property type="entry name" value="HATPase_C_sf"/>
</dbReference>
<dbReference type="SUPFAM" id="SSF47384">
    <property type="entry name" value="Homodimeric domain of signal transducing histidine kinase"/>
    <property type="match status" value="1"/>
</dbReference>
<evidence type="ECO:0000256" key="6">
    <source>
        <dbReference type="ARBA" id="ARBA00022777"/>
    </source>
</evidence>
<dbReference type="InterPro" id="IPR000700">
    <property type="entry name" value="PAS-assoc_C"/>
</dbReference>
<feature type="domain" description="PAS" evidence="10">
    <location>
        <begin position="137"/>
        <end position="207"/>
    </location>
</feature>
<dbReference type="PROSITE" id="PS50112">
    <property type="entry name" value="PAS"/>
    <property type="match status" value="1"/>
</dbReference>
<dbReference type="SUPFAM" id="SSF55785">
    <property type="entry name" value="PYP-like sensor domain (PAS domain)"/>
    <property type="match status" value="2"/>
</dbReference>
<dbReference type="RefSeq" id="WP_089408477.1">
    <property type="nucleotide sequence ID" value="NZ_FZOU01000003.1"/>
</dbReference>
<sequence>MKPADPLYDPASFEDLFEHAPCGYAVLNLDGEIVQANAAFRELARLDGGKVIGASFRNLLGAAGALFFDTHLLPTLLLSGRRKEIALDLRTSQGRVPVLVNFTVQYAAGEPAAIRAVLLDAAERRLFERNLLRSRKEAEQLAEVILHSSDAIITSHVDGRIRNWNNGASEMFGYSSGEATGGLLAELILPADQRESLAKAMREVERGREYAGEIVACRKDGSQFEASIKLTPHMEAPGTFVASSAVLRDISLQKRAERALLQNEKLASVGRLASSIAHEINNPLASVTNLLYILDLQVPTPELKALVTTAQEELARVSQITTHTLRFHRQSSSPADLNVTKLFESVVGLYRARLRNSNVVAKIGDRAATELRCHEGELRQIVLNIVGNALDAMKNGGVLHLRCRDSKHRGTGEAGVRIVIADSGTGMDKATLARIFEPFFSTKGIGGTGLGLWVTQDLVQKNKGRMAVRSSNRHIPRGTVFSLFFPFR</sequence>
<dbReference type="CDD" id="cd00130">
    <property type="entry name" value="PAS"/>
    <property type="match status" value="2"/>
</dbReference>
<dbReference type="GO" id="GO:0005524">
    <property type="term" value="F:ATP binding"/>
    <property type="evidence" value="ECO:0007669"/>
    <property type="project" value="UniProtKB-KW"/>
</dbReference>
<dbReference type="SMART" id="SM00091">
    <property type="entry name" value="PAS"/>
    <property type="match status" value="2"/>
</dbReference>
<dbReference type="PANTHER" id="PTHR43065">
    <property type="entry name" value="SENSOR HISTIDINE KINASE"/>
    <property type="match status" value="1"/>
</dbReference>
<dbReference type="InterPro" id="IPR000014">
    <property type="entry name" value="PAS"/>
</dbReference>
<evidence type="ECO:0000259" key="11">
    <source>
        <dbReference type="PROSITE" id="PS50113"/>
    </source>
</evidence>
<dbReference type="EMBL" id="FZOU01000003">
    <property type="protein sequence ID" value="SNS99363.1"/>
    <property type="molecule type" value="Genomic_DNA"/>
</dbReference>
<evidence type="ECO:0000259" key="10">
    <source>
        <dbReference type="PROSITE" id="PS50112"/>
    </source>
</evidence>
<proteinExistence type="predicted"/>
<dbReference type="InterPro" id="IPR003661">
    <property type="entry name" value="HisK_dim/P_dom"/>
</dbReference>
<dbReference type="PRINTS" id="PR00344">
    <property type="entry name" value="BCTRLSENSOR"/>
</dbReference>
<dbReference type="Gene3D" id="3.30.450.20">
    <property type="entry name" value="PAS domain"/>
    <property type="match status" value="2"/>
</dbReference>
<dbReference type="PANTHER" id="PTHR43065:SF10">
    <property type="entry name" value="PEROXIDE STRESS-ACTIVATED HISTIDINE KINASE MAK3"/>
    <property type="match status" value="1"/>
</dbReference>
<dbReference type="Gene3D" id="3.30.565.10">
    <property type="entry name" value="Histidine kinase-like ATPase, C-terminal domain"/>
    <property type="match status" value="1"/>
</dbReference>
<dbReference type="OrthoDB" id="9815750at2"/>
<dbReference type="Pfam" id="PF08448">
    <property type="entry name" value="PAS_4"/>
    <property type="match status" value="1"/>
</dbReference>
<accession>A0A239J269</accession>
<keyword evidence="5" id="KW-0547">Nucleotide-binding</keyword>
<dbReference type="CDD" id="cd00082">
    <property type="entry name" value="HisKA"/>
    <property type="match status" value="1"/>
</dbReference>
<dbReference type="SMART" id="SM00388">
    <property type="entry name" value="HisKA"/>
    <property type="match status" value="1"/>
</dbReference>
<name>A0A239J269_9BACT</name>
<evidence type="ECO:0000256" key="3">
    <source>
        <dbReference type="ARBA" id="ARBA00022553"/>
    </source>
</evidence>
<dbReference type="SMART" id="SM00387">
    <property type="entry name" value="HATPase_c"/>
    <property type="match status" value="1"/>
</dbReference>
<dbReference type="Pfam" id="PF02518">
    <property type="entry name" value="HATPase_c"/>
    <property type="match status" value="1"/>
</dbReference>
<dbReference type="GO" id="GO:0000155">
    <property type="term" value="F:phosphorelay sensor kinase activity"/>
    <property type="evidence" value="ECO:0007669"/>
    <property type="project" value="InterPro"/>
</dbReference>
<feature type="domain" description="PAC" evidence="11">
    <location>
        <begin position="210"/>
        <end position="262"/>
    </location>
</feature>
<dbReference type="PROSITE" id="PS50109">
    <property type="entry name" value="HIS_KIN"/>
    <property type="match status" value="1"/>
</dbReference>
<evidence type="ECO:0000256" key="8">
    <source>
        <dbReference type="ARBA" id="ARBA00023012"/>
    </source>
</evidence>
<dbReference type="Gene3D" id="1.10.287.130">
    <property type="match status" value="1"/>
</dbReference>
<dbReference type="Proteomes" id="UP000198356">
    <property type="component" value="Unassembled WGS sequence"/>
</dbReference>
<dbReference type="InterPro" id="IPR013656">
    <property type="entry name" value="PAS_4"/>
</dbReference>
<reference evidence="12 13" key="1">
    <citation type="submission" date="2017-06" db="EMBL/GenBank/DDBJ databases">
        <authorList>
            <person name="Kim H.J."/>
            <person name="Triplett B.A."/>
        </authorList>
    </citation>
    <scope>NUCLEOTIDE SEQUENCE [LARGE SCALE GENOMIC DNA]</scope>
    <source>
        <strain evidence="12 13">DSM 18704</strain>
    </source>
</reference>
<dbReference type="NCBIfam" id="TIGR00229">
    <property type="entry name" value="sensory_box"/>
    <property type="match status" value="1"/>
</dbReference>
<gene>
    <name evidence="12" type="ORF">SAMN05421770_103380</name>
</gene>
<keyword evidence="3" id="KW-0597">Phosphoprotein</keyword>
<dbReference type="InterPro" id="IPR004358">
    <property type="entry name" value="Sig_transdc_His_kin-like_C"/>
</dbReference>
<evidence type="ECO:0000256" key="2">
    <source>
        <dbReference type="ARBA" id="ARBA00012438"/>
    </source>
</evidence>
<dbReference type="InterPro" id="IPR036097">
    <property type="entry name" value="HisK_dim/P_sf"/>
</dbReference>
<dbReference type="SUPFAM" id="SSF55874">
    <property type="entry name" value="ATPase domain of HSP90 chaperone/DNA topoisomerase II/histidine kinase"/>
    <property type="match status" value="1"/>
</dbReference>
<keyword evidence="4" id="KW-0808">Transferase</keyword>